<dbReference type="InterPro" id="IPR029056">
    <property type="entry name" value="Ribokinase-like"/>
</dbReference>
<evidence type="ECO:0000259" key="3">
    <source>
        <dbReference type="Pfam" id="PF08543"/>
    </source>
</evidence>
<evidence type="ECO:0000313" key="4">
    <source>
        <dbReference type="EMBL" id="MBW8271228.1"/>
    </source>
</evidence>
<name>A0ABS7F7F1_9PROT</name>
<dbReference type="PANTHER" id="PTHR20858:SF17">
    <property type="entry name" value="HYDROXYMETHYLPYRIMIDINE_PHOSPHOMETHYLPYRIMIDINE KINASE THI20-RELATED"/>
    <property type="match status" value="1"/>
</dbReference>
<dbReference type="InterPro" id="IPR004399">
    <property type="entry name" value="HMP/HMP-P_kinase_dom"/>
</dbReference>
<organism evidence="4 5">
    <name type="scientific">Caldovatus aquaticus</name>
    <dbReference type="NCBI Taxonomy" id="2865671"/>
    <lineage>
        <taxon>Bacteria</taxon>
        <taxon>Pseudomonadati</taxon>
        <taxon>Pseudomonadota</taxon>
        <taxon>Alphaproteobacteria</taxon>
        <taxon>Acetobacterales</taxon>
        <taxon>Roseomonadaceae</taxon>
        <taxon>Caldovatus</taxon>
    </lineage>
</organism>
<proteinExistence type="predicted"/>
<dbReference type="SUPFAM" id="SSF53613">
    <property type="entry name" value="Ribokinase-like"/>
    <property type="match status" value="1"/>
</dbReference>
<dbReference type="Pfam" id="PF08543">
    <property type="entry name" value="Phos_pyr_kin"/>
    <property type="match status" value="1"/>
</dbReference>
<dbReference type="Gene3D" id="3.40.1190.20">
    <property type="match status" value="1"/>
</dbReference>
<gene>
    <name evidence="4" type="primary">thiD</name>
    <name evidence="4" type="ORF">K1J50_17265</name>
</gene>
<dbReference type="EMBL" id="JAHZUY010000078">
    <property type="protein sequence ID" value="MBW8271228.1"/>
    <property type="molecule type" value="Genomic_DNA"/>
</dbReference>
<comment type="caution">
    <text evidence="4">The sequence shown here is derived from an EMBL/GenBank/DDBJ whole genome shotgun (WGS) entry which is preliminary data.</text>
</comment>
<dbReference type="GO" id="GO:0008972">
    <property type="term" value="F:phosphomethylpyrimidine kinase activity"/>
    <property type="evidence" value="ECO:0007669"/>
    <property type="project" value="UniProtKB-EC"/>
</dbReference>
<evidence type="ECO:0000313" key="5">
    <source>
        <dbReference type="Proteomes" id="UP001519924"/>
    </source>
</evidence>
<evidence type="ECO:0000256" key="2">
    <source>
        <dbReference type="ARBA" id="ARBA00012135"/>
    </source>
</evidence>
<evidence type="ECO:0000256" key="1">
    <source>
        <dbReference type="ARBA" id="ARBA00004948"/>
    </source>
</evidence>
<sequence>MKGRVLIVAGSDSGGGAGIQADLKAVTALGAFAATAITALTAQNTLGVHGVMAVPVPFIRQQIRVVLEDIGADAIKTGMLHDSATIEAVCEEIAARARGVPLVADPVMVAKGGHRLLAPEAVETLKRRLLPLAAVITPNLPEAEVLAGMEIPDLAAMRRAAEMLLTLGVPAVLLKGGHLPGPTVTDLLATEAGIEALEGPRIATRHTHGTGCTLASAIAAGLAQGMALRAAVLRARAYVRAAIAAAPGIGHGHGPLDHAVTVDPERLAGLG</sequence>
<dbReference type="GO" id="GO:0008902">
    <property type="term" value="F:hydroxymethylpyrimidine kinase activity"/>
    <property type="evidence" value="ECO:0007669"/>
    <property type="project" value="UniProtKB-EC"/>
</dbReference>
<feature type="domain" description="Pyridoxamine kinase/Phosphomethylpyrimidine kinase" evidence="3">
    <location>
        <begin position="12"/>
        <end position="257"/>
    </location>
</feature>
<keyword evidence="4" id="KW-0808">Transferase</keyword>
<keyword evidence="5" id="KW-1185">Reference proteome</keyword>
<dbReference type="NCBIfam" id="TIGR00097">
    <property type="entry name" value="HMP-P_kinase"/>
    <property type="match status" value="1"/>
</dbReference>
<dbReference type="Proteomes" id="UP001519924">
    <property type="component" value="Unassembled WGS sequence"/>
</dbReference>
<dbReference type="CDD" id="cd01169">
    <property type="entry name" value="HMPP_kinase"/>
    <property type="match status" value="1"/>
</dbReference>
<dbReference type="PANTHER" id="PTHR20858">
    <property type="entry name" value="PHOSPHOMETHYLPYRIMIDINE KINASE"/>
    <property type="match status" value="1"/>
</dbReference>
<dbReference type="EC" id="2.7.1.49" evidence="2"/>
<protein>
    <recommendedName>
        <fullName evidence="2">hydroxymethylpyrimidine kinase</fullName>
        <ecNumber evidence="2">2.7.1.49</ecNumber>
    </recommendedName>
</protein>
<accession>A0ABS7F7F1</accession>
<comment type="pathway">
    <text evidence="1">Cofactor biosynthesis; thiamine diphosphate biosynthesis.</text>
</comment>
<keyword evidence="4" id="KW-0418">Kinase</keyword>
<dbReference type="InterPro" id="IPR013749">
    <property type="entry name" value="PM/HMP-P_kinase-1"/>
</dbReference>
<dbReference type="RefSeq" id="WP_220119002.1">
    <property type="nucleotide sequence ID" value="NZ_JAHZUY010000078.1"/>
</dbReference>
<reference evidence="4 5" key="1">
    <citation type="submission" date="2021-08" db="EMBL/GenBank/DDBJ databases">
        <title>Caldovatus sediminis gen. nov., sp. nov., a moderately thermophilic bacterium isolated from a hot spring.</title>
        <authorList>
            <person name="Hu C.-J."/>
            <person name="Li W.-J."/>
            <person name="Xian W.-D."/>
        </authorList>
    </citation>
    <scope>NUCLEOTIDE SEQUENCE [LARGE SCALE GENOMIC DNA]</scope>
    <source>
        <strain evidence="4 5">SYSU G05006</strain>
    </source>
</reference>